<organism evidence="1 2">
    <name type="scientific">Clostridium polyendosporum</name>
    <dbReference type="NCBI Taxonomy" id="69208"/>
    <lineage>
        <taxon>Bacteria</taxon>
        <taxon>Bacillati</taxon>
        <taxon>Bacillota</taxon>
        <taxon>Clostridia</taxon>
        <taxon>Eubacteriales</taxon>
        <taxon>Clostridiaceae</taxon>
        <taxon>Clostridium</taxon>
    </lineage>
</organism>
<dbReference type="Proteomes" id="UP000679179">
    <property type="component" value="Unassembled WGS sequence"/>
</dbReference>
<evidence type="ECO:0000313" key="1">
    <source>
        <dbReference type="EMBL" id="GIM29109.1"/>
    </source>
</evidence>
<dbReference type="InterPro" id="IPR036388">
    <property type="entry name" value="WH-like_DNA-bd_sf"/>
</dbReference>
<dbReference type="AlphaFoldDB" id="A0A919RZH5"/>
<comment type="caution">
    <text evidence="1">The sequence shown here is derived from an EMBL/GenBank/DDBJ whole genome shotgun (WGS) entry which is preliminary data.</text>
</comment>
<gene>
    <name evidence="1" type="ORF">CPJCM30710_17750</name>
</gene>
<name>A0A919RZH5_9CLOT</name>
<sequence>MCKFNESIPIYIEIIQKMKADIVSGKPKCGDKTPSIMEFSEN</sequence>
<dbReference type="EMBL" id="BOPZ01000013">
    <property type="protein sequence ID" value="GIM29109.1"/>
    <property type="molecule type" value="Genomic_DNA"/>
</dbReference>
<accession>A0A919RZH5</accession>
<protein>
    <recommendedName>
        <fullName evidence="3">GntR family transcriptional regulator</fullName>
    </recommendedName>
</protein>
<dbReference type="RefSeq" id="WP_281413971.1">
    <property type="nucleotide sequence ID" value="NZ_BOPZ01000013.1"/>
</dbReference>
<reference evidence="1" key="1">
    <citation type="submission" date="2021-03" db="EMBL/GenBank/DDBJ databases">
        <title>Taxonomic study of Clostridium polyendosporum from meadow-gley soil under rice.</title>
        <authorList>
            <person name="Kobayashi H."/>
            <person name="Tanizawa Y."/>
            <person name="Yagura M."/>
        </authorList>
    </citation>
    <scope>NUCLEOTIDE SEQUENCE</scope>
    <source>
        <strain evidence="1">JCM 30710</strain>
    </source>
</reference>
<keyword evidence="2" id="KW-1185">Reference proteome</keyword>
<dbReference type="Gene3D" id="1.10.10.10">
    <property type="entry name" value="Winged helix-like DNA-binding domain superfamily/Winged helix DNA-binding domain"/>
    <property type="match status" value="1"/>
</dbReference>
<evidence type="ECO:0000313" key="2">
    <source>
        <dbReference type="Proteomes" id="UP000679179"/>
    </source>
</evidence>
<proteinExistence type="predicted"/>
<evidence type="ECO:0008006" key="3">
    <source>
        <dbReference type="Google" id="ProtNLM"/>
    </source>
</evidence>